<keyword evidence="2" id="KW-0732">Signal</keyword>
<feature type="signal peptide" evidence="2">
    <location>
        <begin position="1"/>
        <end position="19"/>
    </location>
</feature>
<reference evidence="4" key="1">
    <citation type="journal article" date="2019" name="Int. J. Syst. Evol. Microbiol.">
        <title>The Global Catalogue of Microorganisms (GCM) 10K type strain sequencing project: providing services to taxonomists for standard genome sequencing and annotation.</title>
        <authorList>
            <consortium name="The Broad Institute Genomics Platform"/>
            <consortium name="The Broad Institute Genome Sequencing Center for Infectious Disease"/>
            <person name="Wu L."/>
            <person name="Ma J."/>
        </authorList>
    </citation>
    <scope>NUCLEOTIDE SEQUENCE [LARGE SCALE GENOMIC DNA]</scope>
    <source>
        <strain evidence="4">KCTC 22209</strain>
    </source>
</reference>
<dbReference type="RefSeq" id="WP_208697633.1">
    <property type="nucleotide sequence ID" value="NZ_JBHUPE010000004.1"/>
</dbReference>
<protein>
    <recommendedName>
        <fullName evidence="5">Lipoprotein</fullName>
    </recommendedName>
</protein>
<feature type="chain" id="PRO_5047070247" description="Lipoprotein" evidence="2">
    <location>
        <begin position="20"/>
        <end position="72"/>
    </location>
</feature>
<comment type="caution">
    <text evidence="3">The sequence shown here is derived from an EMBL/GenBank/DDBJ whole genome shotgun (WGS) entry which is preliminary data.</text>
</comment>
<organism evidence="3 4">
    <name type="scientific">Sphingobacterium anhuiense</name>
    <dbReference type="NCBI Taxonomy" id="493780"/>
    <lineage>
        <taxon>Bacteria</taxon>
        <taxon>Pseudomonadati</taxon>
        <taxon>Bacteroidota</taxon>
        <taxon>Sphingobacteriia</taxon>
        <taxon>Sphingobacteriales</taxon>
        <taxon>Sphingobacteriaceae</taxon>
        <taxon>Sphingobacterium</taxon>
    </lineage>
</organism>
<sequence length="72" mass="7714">MKRMTFIFGALTGIILASACGNSTNKDQNNMDSLPSDTGLHQDTSMQDTSNIVEYLDSNSAQSSNGVLPTTR</sequence>
<dbReference type="PROSITE" id="PS51257">
    <property type="entry name" value="PROKAR_LIPOPROTEIN"/>
    <property type="match status" value="1"/>
</dbReference>
<proteinExistence type="predicted"/>
<dbReference type="Proteomes" id="UP001597509">
    <property type="component" value="Unassembled WGS sequence"/>
</dbReference>
<evidence type="ECO:0000313" key="4">
    <source>
        <dbReference type="Proteomes" id="UP001597509"/>
    </source>
</evidence>
<evidence type="ECO:0008006" key="5">
    <source>
        <dbReference type="Google" id="ProtNLM"/>
    </source>
</evidence>
<evidence type="ECO:0000256" key="2">
    <source>
        <dbReference type="SAM" id="SignalP"/>
    </source>
</evidence>
<gene>
    <name evidence="3" type="ORF">ACFS6I_09990</name>
</gene>
<accession>A0ABW5YVF4</accession>
<feature type="region of interest" description="Disordered" evidence="1">
    <location>
        <begin position="22"/>
        <end position="50"/>
    </location>
</feature>
<keyword evidence="4" id="KW-1185">Reference proteome</keyword>
<name>A0ABW5YVF4_9SPHI</name>
<evidence type="ECO:0000313" key="3">
    <source>
        <dbReference type="EMBL" id="MFD2904255.1"/>
    </source>
</evidence>
<evidence type="ECO:0000256" key="1">
    <source>
        <dbReference type="SAM" id="MobiDB-lite"/>
    </source>
</evidence>
<dbReference type="EMBL" id="JBHUPE010000004">
    <property type="protein sequence ID" value="MFD2904255.1"/>
    <property type="molecule type" value="Genomic_DNA"/>
</dbReference>